<feature type="non-terminal residue" evidence="2">
    <location>
        <position position="321"/>
    </location>
</feature>
<proteinExistence type="predicted"/>
<name>A0A6J4MUJ4_9ACTN</name>
<feature type="compositionally biased region" description="Low complexity" evidence="1">
    <location>
        <begin position="275"/>
        <end position="289"/>
    </location>
</feature>
<feature type="compositionally biased region" description="Basic and acidic residues" evidence="1">
    <location>
        <begin position="159"/>
        <end position="168"/>
    </location>
</feature>
<feature type="compositionally biased region" description="Basic and acidic residues" evidence="1">
    <location>
        <begin position="237"/>
        <end position="251"/>
    </location>
</feature>
<gene>
    <name evidence="2" type="ORF">AVDCRST_MAG47-996</name>
</gene>
<evidence type="ECO:0000256" key="1">
    <source>
        <dbReference type="SAM" id="MobiDB-lite"/>
    </source>
</evidence>
<dbReference type="EMBL" id="CADCUK010000072">
    <property type="protein sequence ID" value="CAA9369192.1"/>
    <property type="molecule type" value="Genomic_DNA"/>
</dbReference>
<feature type="compositionally biased region" description="Basic and acidic residues" evidence="1">
    <location>
        <begin position="1"/>
        <end position="14"/>
    </location>
</feature>
<feature type="compositionally biased region" description="Basic and acidic residues" evidence="1">
    <location>
        <begin position="177"/>
        <end position="187"/>
    </location>
</feature>
<accession>A0A6J4MUJ4</accession>
<organism evidence="2">
    <name type="scientific">uncultured Nocardioidaceae bacterium</name>
    <dbReference type="NCBI Taxonomy" id="253824"/>
    <lineage>
        <taxon>Bacteria</taxon>
        <taxon>Bacillati</taxon>
        <taxon>Actinomycetota</taxon>
        <taxon>Actinomycetes</taxon>
        <taxon>Propionibacteriales</taxon>
        <taxon>Nocardioidaceae</taxon>
        <taxon>environmental samples</taxon>
    </lineage>
</organism>
<feature type="compositionally biased region" description="Basic residues" evidence="1">
    <location>
        <begin position="44"/>
        <end position="55"/>
    </location>
</feature>
<reference evidence="2" key="1">
    <citation type="submission" date="2020-02" db="EMBL/GenBank/DDBJ databases">
        <authorList>
            <person name="Meier V. D."/>
        </authorList>
    </citation>
    <scope>NUCLEOTIDE SEQUENCE</scope>
    <source>
        <strain evidence="2">AVDCRST_MAG47</strain>
    </source>
</reference>
<feature type="compositionally biased region" description="Basic residues" evidence="1">
    <location>
        <begin position="62"/>
        <end position="76"/>
    </location>
</feature>
<feature type="compositionally biased region" description="Basic and acidic residues" evidence="1">
    <location>
        <begin position="116"/>
        <end position="132"/>
    </location>
</feature>
<feature type="compositionally biased region" description="Basic and acidic residues" evidence="1">
    <location>
        <begin position="194"/>
        <end position="204"/>
    </location>
</feature>
<feature type="region of interest" description="Disordered" evidence="1">
    <location>
        <begin position="1"/>
        <end position="321"/>
    </location>
</feature>
<feature type="compositionally biased region" description="Gly residues" evidence="1">
    <location>
        <begin position="97"/>
        <end position="106"/>
    </location>
</feature>
<sequence>GTRPGGHDGSREQPADPLARGHRHHPRRRRPPVADPARGEHPPLRRRAAAARARARWLVGRVGRRHGGPRRARPDRRGRPAGFRSFTGRRRPAHRGGLPGAAPGGRRGPRLGAVHAARELDGRADRHHDRCRPPRAHRAPRAGVAGLPAAITVGAPRPDTGDHRRDAAGRAVVAERSGSRGARDRGTRPRRATQPRDAEADLPRPRRPRPGRAGADGPGLRRRRRRGPPTRPAVGHALDHGAVDGPAEHLARYPRRAGTDAAARRHLRRAGAGPGAARRPGRAPRLGGPRPRRPAARADARGPRGLPRPRQPLAVLGARRL</sequence>
<feature type="compositionally biased region" description="Basic residues" evidence="1">
    <location>
        <begin position="20"/>
        <end position="31"/>
    </location>
</feature>
<evidence type="ECO:0000313" key="2">
    <source>
        <dbReference type="EMBL" id="CAA9369192.1"/>
    </source>
</evidence>
<feature type="non-terminal residue" evidence="2">
    <location>
        <position position="1"/>
    </location>
</feature>
<dbReference type="AlphaFoldDB" id="A0A6J4MUJ4"/>
<protein>
    <submittedName>
        <fullName evidence="2">Uncharacterized protein</fullName>
    </submittedName>
</protein>